<evidence type="ECO:0000256" key="1">
    <source>
        <dbReference type="ARBA" id="ARBA00009437"/>
    </source>
</evidence>
<dbReference type="EMBL" id="LQWZ01000021">
    <property type="protein sequence ID" value="OAH56646.1"/>
    <property type="molecule type" value="Genomic_DNA"/>
</dbReference>
<dbReference type="SUPFAM" id="SSF53850">
    <property type="entry name" value="Periplasmic binding protein-like II"/>
    <property type="match status" value="1"/>
</dbReference>
<dbReference type="PANTHER" id="PTHR30126">
    <property type="entry name" value="HTH-TYPE TRANSCRIPTIONAL REGULATOR"/>
    <property type="match status" value="1"/>
</dbReference>
<dbReference type="PRINTS" id="PR00039">
    <property type="entry name" value="HTHLYSR"/>
</dbReference>
<sequence>MDIKWIKTFIVAAKYENFRKTSEELFLTQPAITKHIRRLEEYLNIQLFERSGKKIVLTSAGHHFLPHAREIITAYEQGVDEFESWKQGYNRRLVIAAAPQIASSILPSILRSFIDKNPDIEVLINVLKSYEIGEEIGAGRADLGLTRVKPIQTNINYRIVHEEPVILVGPNLDEKENTFEEQRILQKYRLITYNHPDYWDNLLNDIKRNYPTVRTMKVNQIEITKRFIEHGLGISYLPFTMVREEIRMKKLLEVKSDKIILPTSLTYVLTKVETNEVSTFIGFLKEEIAKL</sequence>
<dbReference type="CDD" id="cd05466">
    <property type="entry name" value="PBP2_LTTR_substrate"/>
    <property type="match status" value="1"/>
</dbReference>
<dbReference type="RefSeq" id="WP_018391892.1">
    <property type="nucleotide sequence ID" value="NZ_LQWZ01000021.1"/>
</dbReference>
<proteinExistence type="inferred from homology"/>
<comment type="similarity">
    <text evidence="1">Belongs to the LysR transcriptional regulatory family.</text>
</comment>
<organism evidence="6 7">
    <name type="scientific">Domibacillus aminovorans</name>
    <dbReference type="NCBI Taxonomy" id="29332"/>
    <lineage>
        <taxon>Bacteria</taxon>
        <taxon>Bacillati</taxon>
        <taxon>Bacillota</taxon>
        <taxon>Bacilli</taxon>
        <taxon>Bacillales</taxon>
        <taxon>Bacillaceae</taxon>
        <taxon>Domibacillus</taxon>
    </lineage>
</organism>
<dbReference type="PANTHER" id="PTHR30126:SF64">
    <property type="entry name" value="HTH-TYPE TRANSCRIPTIONAL REGULATOR CITR"/>
    <property type="match status" value="1"/>
</dbReference>
<dbReference type="InterPro" id="IPR036388">
    <property type="entry name" value="WH-like_DNA-bd_sf"/>
</dbReference>
<protein>
    <submittedName>
        <fullName evidence="6">Transcriptional regulator</fullName>
    </submittedName>
</protein>
<gene>
    <name evidence="6" type="ORF">AWH48_19985</name>
</gene>
<keyword evidence="3" id="KW-0238">DNA-binding</keyword>
<dbReference type="Gene3D" id="1.10.10.10">
    <property type="entry name" value="Winged helix-like DNA-binding domain superfamily/Winged helix DNA-binding domain"/>
    <property type="match status" value="1"/>
</dbReference>
<reference evidence="6 7" key="1">
    <citation type="submission" date="2016-01" db="EMBL/GenBank/DDBJ databases">
        <title>Investigation of taxonomic status of Bacillus aminovorans.</title>
        <authorList>
            <person name="Verma A."/>
            <person name="Pal Y."/>
            <person name="Krishnamurthi S."/>
        </authorList>
    </citation>
    <scope>NUCLEOTIDE SEQUENCE [LARGE SCALE GENOMIC DNA]</scope>
    <source>
        <strain evidence="6 7">DSM 4337</strain>
    </source>
</reference>
<evidence type="ECO:0000256" key="3">
    <source>
        <dbReference type="ARBA" id="ARBA00023125"/>
    </source>
</evidence>
<evidence type="ECO:0000313" key="6">
    <source>
        <dbReference type="EMBL" id="OAH56646.1"/>
    </source>
</evidence>
<dbReference type="GO" id="GO:0000976">
    <property type="term" value="F:transcription cis-regulatory region binding"/>
    <property type="evidence" value="ECO:0007669"/>
    <property type="project" value="TreeGrafter"/>
</dbReference>
<name>A0A177KU48_9BACI</name>
<feature type="domain" description="HTH lysR-type" evidence="5">
    <location>
        <begin position="1"/>
        <end position="58"/>
    </location>
</feature>
<evidence type="ECO:0000256" key="2">
    <source>
        <dbReference type="ARBA" id="ARBA00023015"/>
    </source>
</evidence>
<keyword evidence="4" id="KW-0804">Transcription</keyword>
<dbReference type="PROSITE" id="PS50931">
    <property type="entry name" value="HTH_LYSR"/>
    <property type="match status" value="1"/>
</dbReference>
<dbReference type="InterPro" id="IPR000847">
    <property type="entry name" value="LysR_HTH_N"/>
</dbReference>
<dbReference type="OrthoDB" id="9803735at2"/>
<dbReference type="InterPro" id="IPR036390">
    <property type="entry name" value="WH_DNA-bd_sf"/>
</dbReference>
<comment type="caution">
    <text evidence="6">The sequence shown here is derived from an EMBL/GenBank/DDBJ whole genome shotgun (WGS) entry which is preliminary data.</text>
</comment>
<keyword evidence="2" id="KW-0805">Transcription regulation</keyword>
<dbReference type="Pfam" id="PF00126">
    <property type="entry name" value="HTH_1"/>
    <property type="match status" value="1"/>
</dbReference>
<accession>A0A177KU48</accession>
<dbReference type="Gene3D" id="3.40.190.290">
    <property type="match status" value="1"/>
</dbReference>
<evidence type="ECO:0000313" key="7">
    <source>
        <dbReference type="Proteomes" id="UP000077271"/>
    </source>
</evidence>
<dbReference type="Proteomes" id="UP000077271">
    <property type="component" value="Unassembled WGS sequence"/>
</dbReference>
<dbReference type="SUPFAM" id="SSF46785">
    <property type="entry name" value="Winged helix' DNA-binding domain"/>
    <property type="match status" value="1"/>
</dbReference>
<dbReference type="Pfam" id="PF03466">
    <property type="entry name" value="LysR_substrate"/>
    <property type="match status" value="1"/>
</dbReference>
<dbReference type="GO" id="GO:0003700">
    <property type="term" value="F:DNA-binding transcription factor activity"/>
    <property type="evidence" value="ECO:0007669"/>
    <property type="project" value="InterPro"/>
</dbReference>
<evidence type="ECO:0000256" key="4">
    <source>
        <dbReference type="ARBA" id="ARBA00023163"/>
    </source>
</evidence>
<dbReference type="InterPro" id="IPR005119">
    <property type="entry name" value="LysR_subst-bd"/>
</dbReference>
<dbReference type="FunFam" id="1.10.10.10:FF:000001">
    <property type="entry name" value="LysR family transcriptional regulator"/>
    <property type="match status" value="1"/>
</dbReference>
<dbReference type="AlphaFoldDB" id="A0A177KU48"/>
<evidence type="ECO:0000259" key="5">
    <source>
        <dbReference type="PROSITE" id="PS50931"/>
    </source>
</evidence>